<evidence type="ECO:0000256" key="1">
    <source>
        <dbReference type="SAM" id="MobiDB-lite"/>
    </source>
</evidence>
<feature type="compositionally biased region" description="Basic and acidic residues" evidence="1">
    <location>
        <begin position="1083"/>
        <end position="1092"/>
    </location>
</feature>
<evidence type="ECO:0000313" key="4">
    <source>
        <dbReference type="EMBL" id="PIS39514.1"/>
    </source>
</evidence>
<dbReference type="EMBL" id="PEYD01000029">
    <property type="protein sequence ID" value="PIS39514.1"/>
    <property type="molecule type" value="Genomic_DNA"/>
</dbReference>
<evidence type="ECO:0000259" key="3">
    <source>
        <dbReference type="Pfam" id="PF18516"/>
    </source>
</evidence>
<feature type="domain" description="Cas12a nuclease" evidence="2">
    <location>
        <begin position="1252"/>
        <end position="1376"/>
    </location>
</feature>
<gene>
    <name evidence="4" type="ORF">COT33_01510</name>
</gene>
<dbReference type="Proteomes" id="UP000230088">
    <property type="component" value="Unassembled WGS sequence"/>
</dbReference>
<evidence type="ECO:0008006" key="6">
    <source>
        <dbReference type="Google" id="ProtNLM"/>
    </source>
</evidence>
<protein>
    <recommendedName>
        <fullName evidence="6">Type V CRISPR-associated protein Cpf1</fullName>
    </recommendedName>
</protein>
<feature type="region of interest" description="Disordered" evidence="1">
    <location>
        <begin position="1075"/>
        <end position="1095"/>
    </location>
</feature>
<dbReference type="Pfam" id="PF18516">
    <property type="entry name" value="RuvC_1"/>
    <property type="match status" value="1"/>
</dbReference>
<comment type="caution">
    <text evidence="4">The sequence shown here is derived from an EMBL/GenBank/DDBJ whole genome shotgun (WGS) entry which is preliminary data.</text>
</comment>
<sequence length="1547" mass="182029">MFDQFTGKYQLSKTLRFELKPMPRTKRLLGLDNEDIFPKDKERAENYAIIKIYIDKLHSKFINAALALQDAYIDIADFAKEQKSMEGGEEIIDEQFVENNGNEEKRAKSKHHQKIIDLFNQLSKAEKIGGVENRFKGWVNISKNKVSGKLFEKELIDVLKTEFKDEMDTEVPVPVLFFNKDEKGKTRKLKEVFNSFGKDKDGNGQDFTTYFSSAFHDNRRNYYKADGKAGRVATRVVDENLKRFITNLEKFNTIKAEHPELFNERWKEYFVEKGLENENWVKNFEETKWQEDIFGFKYRHFLQSDIDRYNYITRKLNKDINESGSGTKNFQKLHKQVHGEIKKQDEEFKVDKNNIFSSNSSFIKKFIEHSRAKLVFSQKIFSKFFNEEFSDPKNVFLSSRAITTISNKCFASWHTFGGGILDYLNSELPEKKRRKKLPDFVTLQIIKDVLDTAKDTPFQDLFKNKYFEKIDSKDEQRKYEREALEKLRQKLKEGEHWKNFLWIVQFEYKSLVKLHNDTAQKLLAETVYKKGNKDFSKEEQDKQVGILFDFAESANGILNMTKYFALRKRGVMVEDKKYKDRDNIHEQVESYLDGDNEGQERCLINGYYKALKDFVTKKPWIEDKVVLNFDKSQFLGGWAQSQETVKGGVILRKKQDGNDLYYLAALEDRDKTFFKNKDLYENVGESVWQKMVYIQLQEPHRMLPKNLIAPFFVKESKKYQDMNNEKKCEWFNELESKGVKFFLNNDGHNWTKILKEELVRRIKRGIKDKKSIIWAGIDRKKNGAKKLIKQDIKPSDKFLENYLKGKHTKENLDRGYLQEYFGYLKESIKKYYKRDNLSFPDTAEFSDTSPFYTWVKENVYNIKFVDINEQVITDLVINHGNRKQVYLFQIYNKDFELDEEIGKAEYGDKFLTKKEWRKQKERKEEEKEQGRENLETTFFKSLFDSRNLDSDKGVVYKLSGGAKMFYRPASEQLGKKKIKGRDGREKEVVDRQRYKEDKFFLHVPIVMNFVNKNKGYKINDDVNKLIAQTSSGQDKFRVIALDRGEKHLAYLAVLNENGKVLEMQSLNRIQRFDKKNNPIPEKNQYHDKDGKPIGEPQVEPFKDYHNLLDQREIERLKARKSWKPIEKIADLKEGYLGFVVNKIADLVIQAIEKGKVPIVVLENLNAGMKQGRIMIEKQVYSKVEEKIAKKLNYLVDKKLGNFFEAWQLTPEIKTFGGDIEGKSQVGIILYVNPGYTSATCPACGFRRRKYIKTDSAKTEFANIDISFDGAKYKFKDPPNFKDSDVRPIGAAVYSNVRRAIWDRYANNGRGGVQEVADVTKEFSKLFREFGINYRTGNINKQIQNLSFPDKEERKFWTRLCKWFHCVLEIRNSVSKKRAVKEDSANGEVEEWGENRDFIVCPHCYFDSEDGRKWSELEEKIYIGSHPQDLNFNGDANGAYNIGRKGIIAIAKIRGHRENFDRFIKAWNIQCLPKKDEEIPFTKGGKKFTLTTLKDDKKQPYYCFLKTKKESFESIPVERNMRKYPDLFISDNEWDEMTAKWAKENGRK</sequence>
<dbReference type="Pfam" id="PF18510">
    <property type="entry name" value="NUC"/>
    <property type="match status" value="1"/>
</dbReference>
<accession>A0A2H0YLZ4</accession>
<name>A0A2H0YLZ4_9BACT</name>
<evidence type="ECO:0000259" key="2">
    <source>
        <dbReference type="Pfam" id="PF18510"/>
    </source>
</evidence>
<organism evidence="4 5">
    <name type="scientific">Candidatus Nealsonbacteria bacterium CG08_land_8_20_14_0_20_38_20</name>
    <dbReference type="NCBI Taxonomy" id="1974705"/>
    <lineage>
        <taxon>Bacteria</taxon>
        <taxon>Candidatus Nealsoniibacteriota</taxon>
    </lineage>
</organism>
<proteinExistence type="predicted"/>
<feature type="domain" description="Cas12a RuvC nuclease" evidence="3">
    <location>
        <begin position="1019"/>
        <end position="1458"/>
    </location>
</feature>
<dbReference type="InterPro" id="IPR040852">
    <property type="entry name" value="RuvC_1"/>
</dbReference>
<dbReference type="InterPro" id="IPR040882">
    <property type="entry name" value="Cas12a_NUC"/>
</dbReference>
<reference evidence="5" key="1">
    <citation type="submission" date="2017-09" db="EMBL/GenBank/DDBJ databases">
        <title>Depth-based differentiation of microbial function through sediment-hosted aquifers and enrichment of novel symbionts in the deep terrestrial subsurface.</title>
        <authorList>
            <person name="Probst A.J."/>
            <person name="Ladd B."/>
            <person name="Jarett J.K."/>
            <person name="Geller-Mcgrath D.E."/>
            <person name="Sieber C.M.K."/>
            <person name="Emerson J.B."/>
            <person name="Anantharaman K."/>
            <person name="Thomas B.C."/>
            <person name="Malmstrom R."/>
            <person name="Stieglmeier M."/>
            <person name="Klingl A."/>
            <person name="Woyke T."/>
            <person name="Ryan C.M."/>
            <person name="Banfield J.F."/>
        </authorList>
    </citation>
    <scope>NUCLEOTIDE SEQUENCE [LARGE SCALE GENOMIC DNA]</scope>
</reference>
<evidence type="ECO:0000313" key="5">
    <source>
        <dbReference type="Proteomes" id="UP000230088"/>
    </source>
</evidence>